<evidence type="ECO:0000313" key="2">
    <source>
        <dbReference type="EMBL" id="RYO87289.1"/>
    </source>
</evidence>
<dbReference type="AlphaFoldDB" id="A0A4Q4SZE0"/>
<feature type="region of interest" description="Disordered" evidence="1">
    <location>
        <begin position="207"/>
        <end position="228"/>
    </location>
</feature>
<proteinExistence type="predicted"/>
<feature type="region of interest" description="Disordered" evidence="1">
    <location>
        <begin position="56"/>
        <end position="99"/>
    </location>
</feature>
<dbReference type="InterPro" id="IPR038883">
    <property type="entry name" value="AN11006-like"/>
</dbReference>
<comment type="caution">
    <text evidence="2">The sequence shown here is derived from an EMBL/GenBank/DDBJ whole genome shotgun (WGS) entry which is preliminary data.</text>
</comment>
<keyword evidence="3" id="KW-1185">Reference proteome</keyword>
<name>A0A4Q4SZE0_9PEZI</name>
<dbReference type="PANTHER" id="PTHR42085">
    <property type="entry name" value="F-BOX DOMAIN-CONTAINING PROTEIN"/>
    <property type="match status" value="1"/>
</dbReference>
<reference evidence="2 3" key="1">
    <citation type="submission" date="2018-06" db="EMBL/GenBank/DDBJ databases">
        <title>Complete Genomes of Monosporascus.</title>
        <authorList>
            <person name="Robinson A.J."/>
            <person name="Natvig D.O."/>
        </authorList>
    </citation>
    <scope>NUCLEOTIDE SEQUENCE [LARGE SCALE GENOMIC DNA]</scope>
    <source>
        <strain evidence="2 3">CBS 110550</strain>
    </source>
</reference>
<feature type="compositionally biased region" description="Basic residues" evidence="1">
    <location>
        <begin position="56"/>
        <end position="75"/>
    </location>
</feature>
<protein>
    <submittedName>
        <fullName evidence="2">Uncharacterized protein</fullName>
    </submittedName>
</protein>
<dbReference type="Proteomes" id="UP000293360">
    <property type="component" value="Unassembled WGS sequence"/>
</dbReference>
<dbReference type="OrthoDB" id="5229512at2759"/>
<evidence type="ECO:0000313" key="3">
    <source>
        <dbReference type="Proteomes" id="UP000293360"/>
    </source>
</evidence>
<evidence type="ECO:0000256" key="1">
    <source>
        <dbReference type="SAM" id="MobiDB-lite"/>
    </source>
</evidence>
<dbReference type="EMBL" id="QJNU01000753">
    <property type="protein sequence ID" value="RYO87289.1"/>
    <property type="molecule type" value="Genomic_DNA"/>
</dbReference>
<gene>
    <name evidence="2" type="ORF">DL764_008877</name>
</gene>
<sequence>MESPAEPFPFFDLPPELRETILSHLVVSPIGIHINSNSSNGNYNKNHLHNHNHYHYHHHRRSWNHHHHHHHHHQHGALDSDSEPDGYSHDDDLTAPPRPPPRWPLPYFLAGTQMYREASGVFYARNEFVLDAPARHLSESPLFHRTGFLGPSAGRRRVRRLTLVLRRAGGEFADLLAPVLSDMVLCGSLRHLSVHVRVARQGHVGCAGPASPHERRAPPTPWTSASNQELMRSPPYRALFALLGDPDLETVELWVSRRHFYFWCPFHYHCGESRGGDAGEKAALCLARSPSLDNLKEGVDVPWVRLDWKAMADAFGSGQKIVRVGERSY</sequence>
<organism evidence="2 3">
    <name type="scientific">Monosporascus ibericus</name>
    <dbReference type="NCBI Taxonomy" id="155417"/>
    <lineage>
        <taxon>Eukaryota</taxon>
        <taxon>Fungi</taxon>
        <taxon>Dikarya</taxon>
        <taxon>Ascomycota</taxon>
        <taxon>Pezizomycotina</taxon>
        <taxon>Sordariomycetes</taxon>
        <taxon>Xylariomycetidae</taxon>
        <taxon>Xylariales</taxon>
        <taxon>Xylariales incertae sedis</taxon>
        <taxon>Monosporascus</taxon>
    </lineage>
</organism>
<accession>A0A4Q4SZE0</accession>
<dbReference type="PANTHER" id="PTHR42085:SF8">
    <property type="entry name" value="F-BOX DOMAIN-CONTAINING PROTEIN"/>
    <property type="match status" value="1"/>
</dbReference>